<evidence type="ECO:0000313" key="1">
    <source>
        <dbReference type="EMBL" id="MCU7693830.1"/>
    </source>
</evidence>
<gene>
    <name evidence="1" type="ORF">OD355_04785</name>
</gene>
<keyword evidence="2" id="KW-1185">Reference proteome</keyword>
<accession>A0AAE3IML7</accession>
<dbReference type="AlphaFoldDB" id="A0AAE3IML7"/>
<evidence type="ECO:0000313" key="2">
    <source>
        <dbReference type="Proteomes" id="UP001209317"/>
    </source>
</evidence>
<reference evidence="1" key="1">
    <citation type="submission" date="2022-10" db="EMBL/GenBank/DDBJ databases">
        <authorList>
            <person name="Kim H.S."/>
            <person name="Kim J.-S."/>
            <person name="Suh M.K."/>
            <person name="Eom M.K."/>
            <person name="Lee J.-S."/>
        </authorList>
    </citation>
    <scope>NUCLEOTIDE SEQUENCE</scope>
    <source>
        <strain evidence="1">LIP-5</strain>
    </source>
</reference>
<protein>
    <submittedName>
        <fullName evidence="1">Transposase</fullName>
    </submittedName>
</protein>
<dbReference type="Proteomes" id="UP001209317">
    <property type="component" value="Unassembled WGS sequence"/>
</dbReference>
<dbReference type="EMBL" id="JAOTPL010000004">
    <property type="protein sequence ID" value="MCU7693830.1"/>
    <property type="molecule type" value="Genomic_DNA"/>
</dbReference>
<proteinExistence type="predicted"/>
<sequence>MTKLKQLLARSRYLLYKSQDKWTQDQKDRGRILLGSTQT</sequence>
<comment type="caution">
    <text evidence="1">The sequence shown here is derived from an EMBL/GenBank/DDBJ whole genome shotgun (WGS) entry which is preliminary data.</text>
</comment>
<name>A0AAE3IML7_9BACT</name>
<organism evidence="1 2">
    <name type="scientific">Haoranjiania flava</name>
    <dbReference type="NCBI Taxonomy" id="1856322"/>
    <lineage>
        <taxon>Bacteria</taxon>
        <taxon>Pseudomonadati</taxon>
        <taxon>Bacteroidota</taxon>
        <taxon>Chitinophagia</taxon>
        <taxon>Chitinophagales</taxon>
        <taxon>Chitinophagaceae</taxon>
        <taxon>Haoranjiania</taxon>
    </lineage>
</organism>